<keyword evidence="4" id="KW-1185">Reference proteome</keyword>
<evidence type="ECO:0000256" key="1">
    <source>
        <dbReference type="SAM" id="MobiDB-lite"/>
    </source>
</evidence>
<dbReference type="EnsemblPlants" id="AUR62041926-RA">
    <property type="protein sequence ID" value="AUR62041926-RA:cds"/>
    <property type="gene ID" value="AUR62041926"/>
</dbReference>
<reference evidence="3" key="1">
    <citation type="journal article" date="2017" name="Nature">
        <title>The genome of Chenopodium quinoa.</title>
        <authorList>
            <person name="Jarvis D.E."/>
            <person name="Ho Y.S."/>
            <person name="Lightfoot D.J."/>
            <person name="Schmoeckel S.M."/>
            <person name="Li B."/>
            <person name="Borm T.J.A."/>
            <person name="Ohyanagi H."/>
            <person name="Mineta K."/>
            <person name="Michell C.T."/>
            <person name="Saber N."/>
            <person name="Kharbatia N.M."/>
            <person name="Rupper R.R."/>
            <person name="Sharp A.R."/>
            <person name="Dally N."/>
            <person name="Boughton B.A."/>
            <person name="Woo Y.H."/>
            <person name="Gao G."/>
            <person name="Schijlen E.G.W.M."/>
            <person name="Guo X."/>
            <person name="Momin A.A."/>
            <person name="Negrao S."/>
            <person name="Al-Babili S."/>
            <person name="Gehring C."/>
            <person name="Roessner U."/>
            <person name="Jung C."/>
            <person name="Murphy K."/>
            <person name="Arold S.T."/>
            <person name="Gojobori T."/>
            <person name="van der Linden C.G."/>
            <person name="van Loo E.N."/>
            <person name="Jellen E.N."/>
            <person name="Maughan P.J."/>
            <person name="Tester M."/>
        </authorList>
    </citation>
    <scope>NUCLEOTIDE SEQUENCE [LARGE SCALE GENOMIC DNA]</scope>
    <source>
        <strain evidence="3">cv. PI 614886</strain>
    </source>
</reference>
<sequence>MLMVFLWEQILTPEASLEELQRKSEVRRNISDWMSAIKSGSKMNPGGSKEADEQGFQVTEKPKKWTPPVVAKVPVRNSFAVLEEVEVEAQDEVKSSNMGSLYLGIFEGKKEFGLAQENHLSYLRHKAKSTWILQGDQNTAIFHQALKKRQIQNRIYFIKDNNGVWIDSPQEIPNAFLNFYKILLGTAANNRSHVNAAIVRKGQILSQDMSESLSLPFNVEEVKKALFDIDGNKAPRPDEVLCERLRIVLPHVIAKNQSAFVHNRFIIHNMMVCQDLVRHYNRSNAAPGCLITLDLKKAYNTVEWEFIDEMMTTLNFLRKFIELVMICVRTPKFSLMINGSLHGFFALKRGLRQGDPLFPLLFVLCVKYLSRILKVVSRPKEFDFHPRCRAVSLTHLCFADDLILCCKGEVRSIRRLMKGFEAFSRATSLKKLCRKFLALLVLSEEGRLYVSRIAYLL</sequence>
<dbReference type="PANTHER" id="PTHR31635:SF196">
    <property type="entry name" value="REVERSE TRANSCRIPTASE DOMAIN-CONTAINING PROTEIN-RELATED"/>
    <property type="match status" value="1"/>
</dbReference>
<protein>
    <recommendedName>
        <fullName evidence="2">Reverse transcriptase domain-containing protein</fullName>
    </recommendedName>
</protein>
<organism evidence="3 4">
    <name type="scientific">Chenopodium quinoa</name>
    <name type="common">Quinoa</name>
    <dbReference type="NCBI Taxonomy" id="63459"/>
    <lineage>
        <taxon>Eukaryota</taxon>
        <taxon>Viridiplantae</taxon>
        <taxon>Streptophyta</taxon>
        <taxon>Embryophyta</taxon>
        <taxon>Tracheophyta</taxon>
        <taxon>Spermatophyta</taxon>
        <taxon>Magnoliopsida</taxon>
        <taxon>eudicotyledons</taxon>
        <taxon>Gunneridae</taxon>
        <taxon>Pentapetalae</taxon>
        <taxon>Caryophyllales</taxon>
        <taxon>Chenopodiaceae</taxon>
        <taxon>Chenopodioideae</taxon>
        <taxon>Atripliceae</taxon>
        <taxon>Chenopodium</taxon>
    </lineage>
</organism>
<dbReference type="Pfam" id="PF00078">
    <property type="entry name" value="RVT_1"/>
    <property type="match status" value="1"/>
</dbReference>
<accession>A0A803N822</accession>
<dbReference type="Gramene" id="AUR62041926-RA">
    <property type="protein sequence ID" value="AUR62041926-RA:cds"/>
    <property type="gene ID" value="AUR62041926"/>
</dbReference>
<reference evidence="3" key="2">
    <citation type="submission" date="2021-03" db="UniProtKB">
        <authorList>
            <consortium name="EnsemblPlants"/>
        </authorList>
    </citation>
    <scope>IDENTIFICATION</scope>
</reference>
<dbReference type="InterPro" id="IPR000477">
    <property type="entry name" value="RT_dom"/>
</dbReference>
<dbReference type="Proteomes" id="UP000596660">
    <property type="component" value="Unplaced"/>
</dbReference>
<evidence type="ECO:0000259" key="2">
    <source>
        <dbReference type="Pfam" id="PF00078"/>
    </source>
</evidence>
<dbReference type="PANTHER" id="PTHR31635">
    <property type="entry name" value="REVERSE TRANSCRIPTASE DOMAIN-CONTAINING PROTEIN-RELATED"/>
    <property type="match status" value="1"/>
</dbReference>
<dbReference type="AlphaFoldDB" id="A0A803N822"/>
<evidence type="ECO:0000313" key="3">
    <source>
        <dbReference type="EnsemblPlants" id="AUR62041926-RA:cds"/>
    </source>
</evidence>
<feature type="region of interest" description="Disordered" evidence="1">
    <location>
        <begin position="37"/>
        <end position="56"/>
    </location>
</feature>
<feature type="domain" description="Reverse transcriptase" evidence="2">
    <location>
        <begin position="243"/>
        <end position="429"/>
    </location>
</feature>
<evidence type="ECO:0000313" key="4">
    <source>
        <dbReference type="Proteomes" id="UP000596660"/>
    </source>
</evidence>
<name>A0A803N822_CHEQI</name>
<proteinExistence type="predicted"/>
<dbReference type="OMA" id="WEFIDEM"/>